<protein>
    <submittedName>
        <fullName evidence="5">DNA-binding GntR family transcriptional regulator</fullName>
    </submittedName>
</protein>
<dbReference type="InterPro" id="IPR011711">
    <property type="entry name" value="GntR_C"/>
</dbReference>
<evidence type="ECO:0000256" key="1">
    <source>
        <dbReference type="ARBA" id="ARBA00023015"/>
    </source>
</evidence>
<dbReference type="Gene3D" id="1.20.120.530">
    <property type="entry name" value="GntR ligand-binding domain-like"/>
    <property type="match status" value="1"/>
</dbReference>
<dbReference type="CDD" id="cd07377">
    <property type="entry name" value="WHTH_GntR"/>
    <property type="match status" value="1"/>
</dbReference>
<dbReference type="InterPro" id="IPR036390">
    <property type="entry name" value="WH_DNA-bd_sf"/>
</dbReference>
<keyword evidence="3" id="KW-0804">Transcription</keyword>
<dbReference type="InterPro" id="IPR036388">
    <property type="entry name" value="WH-like_DNA-bd_sf"/>
</dbReference>
<dbReference type="SUPFAM" id="SSF46785">
    <property type="entry name" value="Winged helix' DNA-binding domain"/>
    <property type="match status" value="1"/>
</dbReference>
<dbReference type="PANTHER" id="PTHR43537:SF24">
    <property type="entry name" value="GLUCONATE OPERON TRANSCRIPTIONAL REPRESSOR"/>
    <property type="match status" value="1"/>
</dbReference>
<dbReference type="AlphaFoldDB" id="A0A2S6FYV0"/>
<keyword evidence="1" id="KW-0805">Transcription regulation</keyword>
<organism evidence="5 6">
    <name type="scientific">Clostridium algidicarnis DSM 15099</name>
    <dbReference type="NCBI Taxonomy" id="1121295"/>
    <lineage>
        <taxon>Bacteria</taxon>
        <taxon>Bacillati</taxon>
        <taxon>Bacillota</taxon>
        <taxon>Clostridia</taxon>
        <taxon>Eubacteriales</taxon>
        <taxon>Clostridiaceae</taxon>
        <taxon>Clostridium</taxon>
    </lineage>
</organism>
<dbReference type="SMART" id="SM00345">
    <property type="entry name" value="HTH_GNTR"/>
    <property type="match status" value="1"/>
</dbReference>
<dbReference type="SUPFAM" id="SSF48008">
    <property type="entry name" value="GntR ligand-binding domain-like"/>
    <property type="match status" value="1"/>
</dbReference>
<dbReference type="Pfam" id="PF00392">
    <property type="entry name" value="GntR"/>
    <property type="match status" value="1"/>
</dbReference>
<evidence type="ECO:0000256" key="2">
    <source>
        <dbReference type="ARBA" id="ARBA00023125"/>
    </source>
</evidence>
<dbReference type="SMART" id="SM00895">
    <property type="entry name" value="FCD"/>
    <property type="match status" value="1"/>
</dbReference>
<dbReference type="Pfam" id="PF07729">
    <property type="entry name" value="FCD"/>
    <property type="match status" value="1"/>
</dbReference>
<name>A0A2S6FYV0_9CLOT</name>
<dbReference type="Proteomes" id="UP000239863">
    <property type="component" value="Unassembled WGS sequence"/>
</dbReference>
<dbReference type="GO" id="GO:0003700">
    <property type="term" value="F:DNA-binding transcription factor activity"/>
    <property type="evidence" value="ECO:0007669"/>
    <property type="project" value="InterPro"/>
</dbReference>
<accession>A0A2S6FYV0</accession>
<sequence length="212" mass="25056">MDKIINTDEIYEILKKRIVNIEYEPGQVLNEEDIATEFKVSRTPIRKIFQQLNADKLINIIPRFGAQVTPIDFKYMKSVFEVTREIDPFAARLAAIRISKAQIEELEEIMDRFQTYDLDKDYQKAINDDERFHDIIFLSSGNQCLADLLKGLHLHTERLWHYSEQYIDSMDIFTDTLGKVLKAIKEKNYEDAEKYAREHIDAFVEKIKQEML</sequence>
<proteinExistence type="predicted"/>
<feature type="domain" description="HTH gntR-type" evidence="4">
    <location>
        <begin position="4"/>
        <end position="71"/>
    </location>
</feature>
<gene>
    <name evidence="5" type="ORF">BD821_105105</name>
</gene>
<evidence type="ECO:0000313" key="5">
    <source>
        <dbReference type="EMBL" id="PPK48725.1"/>
    </source>
</evidence>
<dbReference type="RefSeq" id="WP_226104368.1">
    <property type="nucleotide sequence ID" value="NZ_PTIS01000005.1"/>
</dbReference>
<dbReference type="EMBL" id="PTIS01000005">
    <property type="protein sequence ID" value="PPK48725.1"/>
    <property type="molecule type" value="Genomic_DNA"/>
</dbReference>
<evidence type="ECO:0000256" key="3">
    <source>
        <dbReference type="ARBA" id="ARBA00023163"/>
    </source>
</evidence>
<comment type="caution">
    <text evidence="5">The sequence shown here is derived from an EMBL/GenBank/DDBJ whole genome shotgun (WGS) entry which is preliminary data.</text>
</comment>
<evidence type="ECO:0000259" key="4">
    <source>
        <dbReference type="PROSITE" id="PS50949"/>
    </source>
</evidence>
<dbReference type="Gene3D" id="1.10.10.10">
    <property type="entry name" value="Winged helix-like DNA-binding domain superfamily/Winged helix DNA-binding domain"/>
    <property type="match status" value="1"/>
</dbReference>
<dbReference type="PANTHER" id="PTHR43537">
    <property type="entry name" value="TRANSCRIPTIONAL REGULATOR, GNTR FAMILY"/>
    <property type="match status" value="1"/>
</dbReference>
<dbReference type="GO" id="GO:0003677">
    <property type="term" value="F:DNA binding"/>
    <property type="evidence" value="ECO:0007669"/>
    <property type="project" value="UniProtKB-KW"/>
</dbReference>
<dbReference type="InterPro" id="IPR000524">
    <property type="entry name" value="Tscrpt_reg_HTH_GntR"/>
</dbReference>
<dbReference type="PROSITE" id="PS50949">
    <property type="entry name" value="HTH_GNTR"/>
    <property type="match status" value="1"/>
</dbReference>
<dbReference type="InterPro" id="IPR008920">
    <property type="entry name" value="TF_FadR/GntR_C"/>
</dbReference>
<reference evidence="5 6" key="1">
    <citation type="submission" date="2018-02" db="EMBL/GenBank/DDBJ databases">
        <title>Genomic Encyclopedia of Archaeal and Bacterial Type Strains, Phase II (KMG-II): from individual species to whole genera.</title>
        <authorList>
            <person name="Goeker M."/>
        </authorList>
    </citation>
    <scope>NUCLEOTIDE SEQUENCE [LARGE SCALE GENOMIC DNA]</scope>
    <source>
        <strain evidence="5 6">DSM 15099</strain>
    </source>
</reference>
<keyword evidence="2 5" id="KW-0238">DNA-binding</keyword>
<dbReference type="STRING" id="37659.GCA_000703125_01596"/>
<evidence type="ECO:0000313" key="6">
    <source>
        <dbReference type="Proteomes" id="UP000239863"/>
    </source>
</evidence>